<evidence type="ECO:0000256" key="2">
    <source>
        <dbReference type="ARBA" id="ARBA00022448"/>
    </source>
</evidence>
<comment type="caution">
    <text evidence="16">The sequence shown here is derived from an EMBL/GenBank/DDBJ whole genome shotgun (WGS) entry which is preliminary data.</text>
</comment>
<comment type="subcellular location">
    <subcellularLocation>
        <location evidence="1 11">Cell outer membrane</location>
        <topology evidence="1 11">Multi-pass membrane protein</topology>
    </subcellularLocation>
</comment>
<comment type="similarity">
    <text evidence="11 12">Belongs to the TonB-dependent receptor family.</text>
</comment>
<accession>A0A6N8F959</accession>
<evidence type="ECO:0000256" key="5">
    <source>
        <dbReference type="ARBA" id="ARBA00022692"/>
    </source>
</evidence>
<keyword evidence="8 12" id="KW-0798">TonB box</keyword>
<dbReference type="InterPro" id="IPR039426">
    <property type="entry name" value="TonB-dep_rcpt-like"/>
</dbReference>
<dbReference type="InterPro" id="IPR012910">
    <property type="entry name" value="Plug_dom"/>
</dbReference>
<evidence type="ECO:0000256" key="3">
    <source>
        <dbReference type="ARBA" id="ARBA00022452"/>
    </source>
</evidence>
<evidence type="ECO:0000256" key="13">
    <source>
        <dbReference type="SAM" id="SignalP"/>
    </source>
</evidence>
<keyword evidence="7" id="KW-0406">Ion transport</keyword>
<evidence type="ECO:0000259" key="15">
    <source>
        <dbReference type="Pfam" id="PF07715"/>
    </source>
</evidence>
<proteinExistence type="inferred from homology"/>
<evidence type="ECO:0000256" key="11">
    <source>
        <dbReference type="PROSITE-ProRule" id="PRU01360"/>
    </source>
</evidence>
<evidence type="ECO:0000313" key="16">
    <source>
        <dbReference type="EMBL" id="MUH72963.1"/>
    </source>
</evidence>
<dbReference type="Gene3D" id="2.40.170.20">
    <property type="entry name" value="TonB-dependent receptor, beta-barrel domain"/>
    <property type="match status" value="1"/>
</dbReference>
<name>A0A6N8F959_9GAMM</name>
<evidence type="ECO:0000256" key="4">
    <source>
        <dbReference type="ARBA" id="ARBA00022496"/>
    </source>
</evidence>
<sequence>MLRNSKIAIAVQIALLSSVVQAKDTKLEKSDKVDSGLERITVTSNKRIQSIQDIPTSILAFSGETLEENNISNLLDMSESLPNVHIAETSSSKRIVIRGIGSGTNAGFEQSVAMYKDGIYLGRGHQAKFPLLDMQRVELIKGPQAIMFGKNAIGGAISMITHSPTDEFEGAVNLGLGSENERRLSAILNLPLTSDVALRFAAFSHQDDGYLYNQARDEDEVSNNSKGFKLAAKWAINDELSSEFRFESGNFESKGSRYQYIVDTENRDAQIADAPANPNNVGYRSFLLSDMGGLDYVSSVSGSQHPEGLDERNDTDMSNASLQFTYVKSGYEFQSITTFSEYDWSAVFDADYSEVSLIKQTYIEDFEQFSQEFRVSSPLGETLEYVAGVYFASNELTHPNDVLLGASILIPTLPGTSIGTNALFEQEQTSYSGFASLGWNFDNNWKATFGLRYQNEEKEVSSEQGVYALFEANTPIEVQGFATAAAPLLATSLAGSGQHKFETSRSESHLSPSLSLEYRGFQDTMMFASVSQGVKAGGFDGSGLNSSMGNSPDAESGFEYDEEEATNFEFGIKSQVIKNKLELNATIFNTNYENLQVSEFNGNAFIVKNAAEATAKGIEIDSRWHISDAFEFQMSVALLDFKYDKYEGASPTVKQAELLGLDTQNLSGQTGAYAPDYSGNLTLNHHTTVMGNYQLKTSLSVAFTDDFYLEQDLDPIAVQKSYQKINARIELTHPNDLFSIALFAKNISDEQTYSLANDVPVISYAHRFLVEPPRSIHLQASYRF</sequence>
<gene>
    <name evidence="16" type="ORF">GNP35_11000</name>
</gene>
<dbReference type="PROSITE" id="PS52016">
    <property type="entry name" value="TONB_DEPENDENT_REC_3"/>
    <property type="match status" value="1"/>
</dbReference>
<evidence type="ECO:0000256" key="12">
    <source>
        <dbReference type="RuleBase" id="RU003357"/>
    </source>
</evidence>
<keyword evidence="4" id="KW-0410">Iron transport</keyword>
<dbReference type="Proteomes" id="UP000439994">
    <property type="component" value="Unassembled WGS sequence"/>
</dbReference>
<keyword evidence="17" id="KW-1185">Reference proteome</keyword>
<evidence type="ECO:0000256" key="7">
    <source>
        <dbReference type="ARBA" id="ARBA00023065"/>
    </source>
</evidence>
<feature type="domain" description="TonB-dependent receptor-like beta-barrel" evidence="14">
    <location>
        <begin position="278"/>
        <end position="747"/>
    </location>
</feature>
<dbReference type="InterPro" id="IPR000531">
    <property type="entry name" value="Beta-barrel_TonB"/>
</dbReference>
<evidence type="ECO:0000256" key="8">
    <source>
        <dbReference type="ARBA" id="ARBA00023077"/>
    </source>
</evidence>
<dbReference type="PANTHER" id="PTHR32552">
    <property type="entry name" value="FERRICHROME IRON RECEPTOR-RELATED"/>
    <property type="match status" value="1"/>
</dbReference>
<dbReference type="GO" id="GO:0006826">
    <property type="term" value="P:iron ion transport"/>
    <property type="evidence" value="ECO:0007669"/>
    <property type="project" value="UniProtKB-KW"/>
</dbReference>
<dbReference type="Pfam" id="PF00593">
    <property type="entry name" value="TonB_dep_Rec_b-barrel"/>
    <property type="match status" value="1"/>
</dbReference>
<feature type="domain" description="TonB-dependent receptor plug" evidence="15">
    <location>
        <begin position="51"/>
        <end position="156"/>
    </location>
</feature>
<evidence type="ECO:0000259" key="14">
    <source>
        <dbReference type="Pfam" id="PF00593"/>
    </source>
</evidence>
<keyword evidence="2 11" id="KW-0813">Transport</keyword>
<evidence type="ECO:0000256" key="1">
    <source>
        <dbReference type="ARBA" id="ARBA00004571"/>
    </source>
</evidence>
<dbReference type="AlphaFoldDB" id="A0A6N8F959"/>
<keyword evidence="5 11" id="KW-0812">Transmembrane</keyword>
<feature type="signal peptide" evidence="13">
    <location>
        <begin position="1"/>
        <end position="22"/>
    </location>
</feature>
<dbReference type="EMBL" id="WOCD01000005">
    <property type="protein sequence ID" value="MUH72963.1"/>
    <property type="molecule type" value="Genomic_DNA"/>
</dbReference>
<dbReference type="InterPro" id="IPR036942">
    <property type="entry name" value="Beta-barrel_TonB_sf"/>
</dbReference>
<dbReference type="GO" id="GO:0009279">
    <property type="term" value="C:cell outer membrane"/>
    <property type="evidence" value="ECO:0007669"/>
    <property type="project" value="UniProtKB-SubCell"/>
</dbReference>
<protein>
    <submittedName>
        <fullName evidence="16">TonB-dependent receptor</fullName>
    </submittedName>
</protein>
<keyword evidence="10 11" id="KW-0998">Cell outer membrane</keyword>
<dbReference type="OrthoDB" id="7051185at2"/>
<evidence type="ECO:0000256" key="6">
    <source>
        <dbReference type="ARBA" id="ARBA00023004"/>
    </source>
</evidence>
<dbReference type="PANTHER" id="PTHR32552:SF81">
    <property type="entry name" value="TONB-DEPENDENT OUTER MEMBRANE RECEPTOR"/>
    <property type="match status" value="1"/>
</dbReference>
<keyword evidence="13" id="KW-0732">Signal</keyword>
<dbReference type="SUPFAM" id="SSF56935">
    <property type="entry name" value="Porins"/>
    <property type="match status" value="1"/>
</dbReference>
<evidence type="ECO:0000256" key="9">
    <source>
        <dbReference type="ARBA" id="ARBA00023136"/>
    </source>
</evidence>
<keyword evidence="3 11" id="KW-1134">Transmembrane beta strand</keyword>
<keyword evidence="16" id="KW-0675">Receptor</keyword>
<evidence type="ECO:0000256" key="10">
    <source>
        <dbReference type="ARBA" id="ARBA00023237"/>
    </source>
</evidence>
<organism evidence="16 17">
    <name type="scientific">Psychrosphaera haliotis</name>
    <dbReference type="NCBI Taxonomy" id="555083"/>
    <lineage>
        <taxon>Bacteria</taxon>
        <taxon>Pseudomonadati</taxon>
        <taxon>Pseudomonadota</taxon>
        <taxon>Gammaproteobacteria</taxon>
        <taxon>Alteromonadales</taxon>
        <taxon>Pseudoalteromonadaceae</taxon>
        <taxon>Psychrosphaera</taxon>
    </lineage>
</organism>
<dbReference type="Pfam" id="PF07715">
    <property type="entry name" value="Plug"/>
    <property type="match status" value="1"/>
</dbReference>
<feature type="chain" id="PRO_5027075324" evidence="13">
    <location>
        <begin position="23"/>
        <end position="784"/>
    </location>
</feature>
<keyword evidence="6" id="KW-0408">Iron</keyword>
<reference evidence="16 17" key="1">
    <citation type="submission" date="2019-11" db="EMBL/GenBank/DDBJ databases">
        <title>P. haliotis isolates from Z. marina roots.</title>
        <authorList>
            <person name="Cohen M."/>
            <person name="Jospin G."/>
            <person name="Eisen J.A."/>
            <person name="Coil D.A."/>
        </authorList>
    </citation>
    <scope>NUCLEOTIDE SEQUENCE [LARGE SCALE GENOMIC DNA]</scope>
    <source>
        <strain evidence="16 17">UCD-MCMsp1aY</strain>
    </source>
</reference>
<dbReference type="RefSeq" id="WP_155696164.1">
    <property type="nucleotide sequence ID" value="NZ_WOCD01000005.1"/>
</dbReference>
<evidence type="ECO:0000313" key="17">
    <source>
        <dbReference type="Proteomes" id="UP000439994"/>
    </source>
</evidence>
<keyword evidence="9 11" id="KW-0472">Membrane</keyword>